<reference evidence="1" key="1">
    <citation type="submission" date="2013-08" db="EMBL/GenBank/DDBJ databases">
        <authorList>
            <person name="Mendez C."/>
            <person name="Richter M."/>
            <person name="Ferrer M."/>
            <person name="Sanchez J."/>
        </authorList>
    </citation>
    <scope>NUCLEOTIDE SEQUENCE</scope>
</reference>
<protein>
    <recommendedName>
        <fullName evidence="2">DUF892 family protein</fullName>
    </recommendedName>
</protein>
<organism evidence="1">
    <name type="scientific">mine drainage metagenome</name>
    <dbReference type="NCBI Taxonomy" id="410659"/>
    <lineage>
        <taxon>unclassified sequences</taxon>
        <taxon>metagenomes</taxon>
        <taxon>ecological metagenomes</taxon>
    </lineage>
</organism>
<sequence>MATRSEGSVSNHIRLDKDPIEVKNILLSKVESLLDGAISEYKALRGKATYNNVKEMLDGLIESAEKEKGIVKELRKSNQEYESSKNGEVAGAKRPENSIFEHLLDANEDKLRENDIGSIIMHAINVSAKLNTVYYILLNEYSHSAINGSFRILQEIENSKMRKLDKLYEALVVRGAY</sequence>
<gene>
    <name evidence="1" type="ORF">B2A_09012</name>
</gene>
<dbReference type="EMBL" id="AUZZ01006507">
    <property type="protein sequence ID" value="EQD46064.1"/>
    <property type="molecule type" value="Genomic_DNA"/>
</dbReference>
<reference evidence="1" key="2">
    <citation type="journal article" date="2014" name="ISME J.">
        <title>Microbial stratification in low pH oxic and suboxic macroscopic growths along an acid mine drainage.</title>
        <authorList>
            <person name="Mendez-Garcia C."/>
            <person name="Mesa V."/>
            <person name="Sprenger R.R."/>
            <person name="Richter M."/>
            <person name="Diez M.S."/>
            <person name="Solano J."/>
            <person name="Bargiela R."/>
            <person name="Golyshina O.V."/>
            <person name="Manteca A."/>
            <person name="Ramos J.L."/>
            <person name="Gallego J.R."/>
            <person name="Llorente I."/>
            <person name="Martins Dos Santos V.A."/>
            <person name="Jensen O.N."/>
            <person name="Pelaez A.I."/>
            <person name="Sanchez J."/>
            <person name="Ferrer M."/>
        </authorList>
    </citation>
    <scope>NUCLEOTIDE SEQUENCE</scope>
</reference>
<accession>T1AZJ6</accession>
<proteinExistence type="predicted"/>
<comment type="caution">
    <text evidence="1">The sequence shown here is derived from an EMBL/GenBank/DDBJ whole genome shotgun (WGS) entry which is preliminary data.</text>
</comment>
<evidence type="ECO:0000313" key="1">
    <source>
        <dbReference type="EMBL" id="EQD46064.1"/>
    </source>
</evidence>
<evidence type="ECO:0008006" key="2">
    <source>
        <dbReference type="Google" id="ProtNLM"/>
    </source>
</evidence>
<name>T1AZJ6_9ZZZZ</name>
<dbReference type="AlphaFoldDB" id="T1AZJ6"/>